<evidence type="ECO:0000256" key="1">
    <source>
        <dbReference type="SAM" id="MobiDB-lite"/>
    </source>
</evidence>
<name>A0A2X0NSM1_9BASI</name>
<dbReference type="AlphaFoldDB" id="A0A2X0NSM1"/>
<evidence type="ECO:0000256" key="2">
    <source>
        <dbReference type="SAM" id="Phobius"/>
    </source>
</evidence>
<keyword evidence="4" id="KW-1185">Reference proteome</keyword>
<evidence type="ECO:0000313" key="3">
    <source>
        <dbReference type="EMBL" id="SGY11938.1"/>
    </source>
</evidence>
<reference evidence="3 4" key="1">
    <citation type="submission" date="2016-11" db="EMBL/GenBank/DDBJ databases">
        <authorList>
            <person name="Jaros S."/>
            <person name="Januszkiewicz K."/>
            <person name="Wedrychowicz H."/>
        </authorList>
    </citation>
    <scope>NUCLEOTIDE SEQUENCE [LARGE SCALE GENOMIC DNA]</scope>
</reference>
<organism evidence="3 4">
    <name type="scientific">Microbotryum silenes-dioicae</name>
    <dbReference type="NCBI Taxonomy" id="796604"/>
    <lineage>
        <taxon>Eukaryota</taxon>
        <taxon>Fungi</taxon>
        <taxon>Dikarya</taxon>
        <taxon>Basidiomycota</taxon>
        <taxon>Pucciniomycotina</taxon>
        <taxon>Microbotryomycetes</taxon>
        <taxon>Microbotryales</taxon>
        <taxon>Microbotryaceae</taxon>
        <taxon>Microbotryum</taxon>
    </lineage>
</organism>
<evidence type="ECO:0000313" key="4">
    <source>
        <dbReference type="Proteomes" id="UP000249464"/>
    </source>
</evidence>
<keyword evidence="2" id="KW-1133">Transmembrane helix</keyword>
<proteinExistence type="predicted"/>
<protein>
    <submittedName>
        <fullName evidence="3">BQ5605_C011g06329 protein</fullName>
    </submittedName>
</protein>
<feature type="compositionally biased region" description="Low complexity" evidence="1">
    <location>
        <begin position="81"/>
        <end position="103"/>
    </location>
</feature>
<keyword evidence="2" id="KW-0472">Membrane</keyword>
<feature type="region of interest" description="Disordered" evidence="1">
    <location>
        <begin position="80"/>
        <end position="117"/>
    </location>
</feature>
<keyword evidence="2" id="KW-0812">Transmembrane</keyword>
<sequence length="196" mass="21849">MMRNDGSSRFRTDSTPPLIVESSIRVVSEDGGGTRDEYDETRSNLSDEAYWAHTAGHFGLMSMTEVTRDNVAAWELGAIEPTTSTTTPSSSTSSPAQGSATSSDTIQHQHLDEDDDPIVQVVEPTWKAVPLRPRKETRFERAEERRRQMTEEEWLIRVKKRRRRTLGLIVGVCGTVVVGTVVICAIFVAQKRRDGG</sequence>
<accession>A0A2X0NSM1</accession>
<gene>
    <name evidence="3" type="primary">BQ5605_C011g06329</name>
    <name evidence="3" type="ORF">BQ5605_C011G06329</name>
</gene>
<dbReference type="Proteomes" id="UP000249464">
    <property type="component" value="Unassembled WGS sequence"/>
</dbReference>
<dbReference type="EMBL" id="FQNC01000011">
    <property type="protein sequence ID" value="SGY11938.1"/>
    <property type="molecule type" value="Genomic_DNA"/>
</dbReference>
<feature type="transmembrane region" description="Helical" evidence="2">
    <location>
        <begin position="166"/>
        <end position="189"/>
    </location>
</feature>